<protein>
    <submittedName>
        <fullName evidence="2">Uncharacterized protein</fullName>
    </submittedName>
</protein>
<evidence type="ECO:0000313" key="2">
    <source>
        <dbReference type="EMBL" id="CAA9332619.1"/>
    </source>
</evidence>
<proteinExistence type="predicted"/>
<gene>
    <name evidence="2" type="ORF">AVDCRST_MAG40-1985</name>
</gene>
<keyword evidence="1" id="KW-0812">Transmembrane</keyword>
<organism evidence="2">
    <name type="scientific">uncultured Gemmatimonadaceae bacterium</name>
    <dbReference type="NCBI Taxonomy" id="246130"/>
    <lineage>
        <taxon>Bacteria</taxon>
        <taxon>Pseudomonadati</taxon>
        <taxon>Gemmatimonadota</taxon>
        <taxon>Gemmatimonadia</taxon>
        <taxon>Gemmatimonadales</taxon>
        <taxon>Gemmatimonadaceae</taxon>
        <taxon>environmental samples</taxon>
    </lineage>
</organism>
<evidence type="ECO:0000256" key="1">
    <source>
        <dbReference type="SAM" id="Phobius"/>
    </source>
</evidence>
<name>A0A6J4LID0_9BACT</name>
<sequence>MPDESPEPAPPARPGCNPLVFGVVAATIQLAVVLWLMYGR</sequence>
<feature type="transmembrane region" description="Helical" evidence="1">
    <location>
        <begin position="20"/>
        <end position="38"/>
    </location>
</feature>
<dbReference type="EMBL" id="CADCTX010000608">
    <property type="protein sequence ID" value="CAA9332619.1"/>
    <property type="molecule type" value="Genomic_DNA"/>
</dbReference>
<dbReference type="AlphaFoldDB" id="A0A6J4LID0"/>
<accession>A0A6J4LID0</accession>
<keyword evidence="1" id="KW-1133">Transmembrane helix</keyword>
<keyword evidence="1" id="KW-0472">Membrane</keyword>
<reference evidence="2" key="1">
    <citation type="submission" date="2020-02" db="EMBL/GenBank/DDBJ databases">
        <authorList>
            <person name="Meier V. D."/>
        </authorList>
    </citation>
    <scope>NUCLEOTIDE SEQUENCE</scope>
    <source>
        <strain evidence="2">AVDCRST_MAG40</strain>
    </source>
</reference>